<evidence type="ECO:0000256" key="7">
    <source>
        <dbReference type="PROSITE-ProRule" id="PRU01373"/>
    </source>
</evidence>
<dbReference type="GO" id="GO:0018104">
    <property type="term" value="P:peptidoglycan-protein cross-linking"/>
    <property type="evidence" value="ECO:0007669"/>
    <property type="project" value="TreeGrafter"/>
</dbReference>
<dbReference type="PIRSF" id="PIRSF029342">
    <property type="entry name" value="UCP029342_ErfK/YbiS/YcfS/YnhG"/>
    <property type="match status" value="1"/>
</dbReference>
<dbReference type="InterPro" id="IPR005490">
    <property type="entry name" value="LD_TPept_cat_dom"/>
</dbReference>
<dbReference type="GO" id="GO:0005576">
    <property type="term" value="C:extracellular region"/>
    <property type="evidence" value="ECO:0007669"/>
    <property type="project" value="TreeGrafter"/>
</dbReference>
<dbReference type="GO" id="GO:0071555">
    <property type="term" value="P:cell wall organization"/>
    <property type="evidence" value="ECO:0007669"/>
    <property type="project" value="UniProtKB-UniRule"/>
</dbReference>
<accession>A0A1G7LQL9</accession>
<dbReference type="PANTHER" id="PTHR30582">
    <property type="entry name" value="L,D-TRANSPEPTIDASE"/>
    <property type="match status" value="1"/>
</dbReference>
<name>A0A1G7LQL9_9BACT</name>
<keyword evidence="4 7" id="KW-0133">Cell shape</keyword>
<evidence type="ECO:0000313" key="10">
    <source>
        <dbReference type="Proteomes" id="UP000182427"/>
    </source>
</evidence>
<dbReference type="CDD" id="cd16913">
    <property type="entry name" value="YkuD_like"/>
    <property type="match status" value="1"/>
</dbReference>
<evidence type="ECO:0000256" key="1">
    <source>
        <dbReference type="ARBA" id="ARBA00004752"/>
    </source>
</evidence>
<comment type="similarity">
    <text evidence="2">Belongs to the YkuD family.</text>
</comment>
<dbReference type="AlphaFoldDB" id="A0A1G7LQL9"/>
<dbReference type="Gene3D" id="2.40.440.10">
    <property type="entry name" value="L,D-transpeptidase catalytic domain-like"/>
    <property type="match status" value="1"/>
</dbReference>
<feature type="active site" description="Nucleophile" evidence="7">
    <location>
        <position position="149"/>
    </location>
</feature>
<evidence type="ECO:0000256" key="5">
    <source>
        <dbReference type="ARBA" id="ARBA00022984"/>
    </source>
</evidence>
<evidence type="ECO:0000256" key="4">
    <source>
        <dbReference type="ARBA" id="ARBA00022960"/>
    </source>
</evidence>
<dbReference type="PROSITE" id="PS52029">
    <property type="entry name" value="LD_TPASE"/>
    <property type="match status" value="1"/>
</dbReference>
<feature type="domain" description="L,D-TPase catalytic" evidence="8">
    <location>
        <begin position="64"/>
        <end position="173"/>
    </location>
</feature>
<proteinExistence type="inferred from homology"/>
<dbReference type="InterPro" id="IPR050979">
    <property type="entry name" value="LD-transpeptidase"/>
</dbReference>
<comment type="pathway">
    <text evidence="1 7">Cell wall biogenesis; peptidoglycan biosynthesis.</text>
</comment>
<keyword evidence="5 7" id="KW-0573">Peptidoglycan synthesis</keyword>
<dbReference type="SUPFAM" id="SSF141523">
    <property type="entry name" value="L,D-transpeptidase catalytic domain-like"/>
    <property type="match status" value="1"/>
</dbReference>
<dbReference type="InterPro" id="IPR016915">
    <property type="entry name" value="UCP029342"/>
</dbReference>
<evidence type="ECO:0000313" key="9">
    <source>
        <dbReference type="EMBL" id="SDF51269.1"/>
    </source>
</evidence>
<dbReference type="PANTHER" id="PTHR30582:SF2">
    <property type="entry name" value="L,D-TRANSPEPTIDASE YCIB-RELATED"/>
    <property type="match status" value="1"/>
</dbReference>
<dbReference type="EMBL" id="LT629690">
    <property type="protein sequence ID" value="SDF51269.1"/>
    <property type="molecule type" value="Genomic_DNA"/>
</dbReference>
<protein>
    <submittedName>
        <fullName evidence="9">Lipoprotein-anchoring transpeptidase ErfK/SrfK</fullName>
    </submittedName>
</protein>
<keyword evidence="9" id="KW-0449">Lipoprotein</keyword>
<evidence type="ECO:0000256" key="2">
    <source>
        <dbReference type="ARBA" id="ARBA00005992"/>
    </source>
</evidence>
<dbReference type="GO" id="GO:0008360">
    <property type="term" value="P:regulation of cell shape"/>
    <property type="evidence" value="ECO:0007669"/>
    <property type="project" value="UniProtKB-UniRule"/>
</dbReference>
<dbReference type="Proteomes" id="UP000182427">
    <property type="component" value="Chromosome I"/>
</dbReference>
<keyword evidence="10" id="KW-1185">Reference proteome</keyword>
<evidence type="ECO:0000256" key="6">
    <source>
        <dbReference type="ARBA" id="ARBA00023316"/>
    </source>
</evidence>
<sequence>MHWTRREMVAGVAVSLIGLRLPAQKKAPLPPEPPLTGEDAESAIRALKPGQFLWAPSLAPSGPILAIVSLSLQRCYVYRNGVLIAVSTLSSGKTGHETPTGVFTVLQKQVMHHSNLYDNAPMPYMQRLTWGGIALHAGNLPGYPASHGCVRLPKAFAQKLYGETKLGMTVVVTDSDAVPRIAPAPNLLEAAQAVDQNTLAGGVVWRPEKSPTGPMSLVLSGADKRLMVLRNGVLIGSCPVTIDGPIAETMGFTLKSIEGADFRWLQLPLPGQTLSPGQEMSAAERARVRMPEEFRLALDRELTPGVTLLVTQDSMRASSAGTKVMVFESGSGQS</sequence>
<dbReference type="NCBIfam" id="NF004785">
    <property type="entry name" value="PRK06132.1-2"/>
    <property type="match status" value="1"/>
</dbReference>
<gene>
    <name evidence="9" type="ORF">SAMN05444167_2591</name>
</gene>
<reference evidence="10" key="1">
    <citation type="submission" date="2016-10" db="EMBL/GenBank/DDBJ databases">
        <authorList>
            <person name="Varghese N."/>
            <person name="Submissions S."/>
        </authorList>
    </citation>
    <scope>NUCLEOTIDE SEQUENCE [LARGE SCALE GENOMIC DNA]</scope>
    <source>
        <strain evidence="10">GAS232</strain>
    </source>
</reference>
<dbReference type="RefSeq" id="WP_083345506.1">
    <property type="nucleotide sequence ID" value="NZ_LT629690.1"/>
</dbReference>
<dbReference type="GO" id="GO:0016740">
    <property type="term" value="F:transferase activity"/>
    <property type="evidence" value="ECO:0007669"/>
    <property type="project" value="UniProtKB-KW"/>
</dbReference>
<organism evidence="9 10">
    <name type="scientific">Terriglobus roseus</name>
    <dbReference type="NCBI Taxonomy" id="392734"/>
    <lineage>
        <taxon>Bacteria</taxon>
        <taxon>Pseudomonadati</taxon>
        <taxon>Acidobacteriota</taxon>
        <taxon>Terriglobia</taxon>
        <taxon>Terriglobales</taxon>
        <taxon>Acidobacteriaceae</taxon>
        <taxon>Terriglobus</taxon>
    </lineage>
</organism>
<dbReference type="UniPathway" id="UPA00219"/>
<feature type="active site" description="Proton donor/acceptor" evidence="7">
    <location>
        <position position="136"/>
    </location>
</feature>
<dbReference type="GO" id="GO:0071972">
    <property type="term" value="F:peptidoglycan L,D-transpeptidase activity"/>
    <property type="evidence" value="ECO:0007669"/>
    <property type="project" value="TreeGrafter"/>
</dbReference>
<keyword evidence="3" id="KW-0808">Transferase</keyword>
<keyword evidence="6 7" id="KW-0961">Cell wall biogenesis/degradation</keyword>
<dbReference type="Pfam" id="PF03734">
    <property type="entry name" value="YkuD"/>
    <property type="match status" value="1"/>
</dbReference>
<evidence type="ECO:0000256" key="3">
    <source>
        <dbReference type="ARBA" id="ARBA00022679"/>
    </source>
</evidence>
<evidence type="ECO:0000259" key="8">
    <source>
        <dbReference type="PROSITE" id="PS52029"/>
    </source>
</evidence>
<dbReference type="InterPro" id="IPR038063">
    <property type="entry name" value="Transpep_catalytic_dom"/>
</dbReference>